<evidence type="ECO:0000256" key="6">
    <source>
        <dbReference type="ARBA" id="ARBA00022962"/>
    </source>
</evidence>
<dbReference type="GO" id="GO:0000287">
    <property type="term" value="F:magnesium ion binding"/>
    <property type="evidence" value="ECO:0007669"/>
    <property type="project" value="UniProtKB-UniRule"/>
</dbReference>
<evidence type="ECO:0000256" key="1">
    <source>
        <dbReference type="ARBA" id="ARBA00005209"/>
    </source>
</evidence>
<keyword evidence="4 7" id="KW-0808">Transferase</keyword>
<keyword evidence="7 11" id="KW-0411">Iron-sulfur</keyword>
<dbReference type="HAMAP" id="MF_01931">
    <property type="entry name" value="PurF"/>
    <property type="match status" value="1"/>
</dbReference>
<organism evidence="13 14">
    <name type="scientific">Candidatus Gottesmanbacteria bacterium CG11_big_fil_rev_8_21_14_0_20_37_11</name>
    <dbReference type="NCBI Taxonomy" id="1974575"/>
    <lineage>
        <taxon>Bacteria</taxon>
        <taxon>Candidatus Gottesmaniibacteriota</taxon>
    </lineage>
</organism>
<comment type="caution">
    <text evidence="13">The sequence shown here is derived from an EMBL/GenBank/DDBJ whole genome shotgun (WGS) entry which is preliminary data.</text>
</comment>
<evidence type="ECO:0000256" key="5">
    <source>
        <dbReference type="ARBA" id="ARBA00022755"/>
    </source>
</evidence>
<feature type="binding site" evidence="7 10">
    <location>
        <position position="308"/>
    </location>
    <ligand>
        <name>Mg(2+)</name>
        <dbReference type="ChEBI" id="CHEBI:18420"/>
    </ligand>
</feature>
<dbReference type="PROSITE" id="PS51278">
    <property type="entry name" value="GATASE_TYPE_2"/>
    <property type="match status" value="1"/>
</dbReference>
<keyword evidence="3 7" id="KW-0328">Glycosyltransferase</keyword>
<evidence type="ECO:0000313" key="13">
    <source>
        <dbReference type="EMBL" id="PIR08870.1"/>
    </source>
</evidence>
<name>A0A2H0NJ48_9BACT</name>
<keyword evidence="7 10" id="KW-0479">Metal-binding</keyword>
<feature type="binding site" evidence="7 11">
    <location>
        <position position="261"/>
    </location>
    <ligand>
        <name>[4Fe-4S] cluster</name>
        <dbReference type="ChEBI" id="CHEBI:49883"/>
    </ligand>
</feature>
<evidence type="ECO:0000256" key="2">
    <source>
        <dbReference type="ARBA" id="ARBA00010138"/>
    </source>
</evidence>
<comment type="similarity">
    <text evidence="2 7 8">In the C-terminal section; belongs to the purine/pyrimidine phosphoribosyltransferase family.</text>
</comment>
<evidence type="ECO:0000256" key="3">
    <source>
        <dbReference type="ARBA" id="ARBA00022676"/>
    </source>
</evidence>
<comment type="catalytic activity">
    <reaction evidence="7 8">
        <text>5-phospho-beta-D-ribosylamine + L-glutamate + diphosphate = 5-phospho-alpha-D-ribose 1-diphosphate + L-glutamine + H2O</text>
        <dbReference type="Rhea" id="RHEA:14905"/>
        <dbReference type="ChEBI" id="CHEBI:15377"/>
        <dbReference type="ChEBI" id="CHEBI:29985"/>
        <dbReference type="ChEBI" id="CHEBI:33019"/>
        <dbReference type="ChEBI" id="CHEBI:58017"/>
        <dbReference type="ChEBI" id="CHEBI:58359"/>
        <dbReference type="ChEBI" id="CHEBI:58681"/>
        <dbReference type="EC" id="2.4.2.14"/>
    </reaction>
</comment>
<dbReference type="CDD" id="cd00715">
    <property type="entry name" value="GPATase_N"/>
    <property type="match status" value="1"/>
</dbReference>
<dbReference type="InterPro" id="IPR029055">
    <property type="entry name" value="Ntn_hydrolases_N"/>
</dbReference>
<keyword evidence="7 10" id="KW-0460">Magnesium</keyword>
<comment type="pathway">
    <text evidence="1 7 8">Purine metabolism; IMP biosynthesis via de novo pathway; N(1)-(5-phospho-D-ribosyl)glycinamide from 5-phospho-alpha-D-ribose 1-diphosphate: step 1/2.</text>
</comment>
<comment type="cofactor">
    <cofactor evidence="7 10">
        <name>Mg(2+)</name>
        <dbReference type="ChEBI" id="CHEBI:18420"/>
    </cofactor>
    <text evidence="7 10">Binds 1 Mg(2+) ion per subunit.</text>
</comment>
<dbReference type="EMBL" id="PCWS01000018">
    <property type="protein sequence ID" value="PIR08870.1"/>
    <property type="molecule type" value="Genomic_DNA"/>
</dbReference>
<dbReference type="EC" id="2.4.2.14" evidence="7"/>
<reference evidence="13 14" key="1">
    <citation type="submission" date="2017-09" db="EMBL/GenBank/DDBJ databases">
        <title>Depth-based differentiation of microbial function through sediment-hosted aquifers and enrichment of novel symbionts in the deep terrestrial subsurface.</title>
        <authorList>
            <person name="Probst A.J."/>
            <person name="Ladd B."/>
            <person name="Jarett J.K."/>
            <person name="Geller-Mcgrath D.E."/>
            <person name="Sieber C.M."/>
            <person name="Emerson J.B."/>
            <person name="Anantharaman K."/>
            <person name="Thomas B.C."/>
            <person name="Malmstrom R."/>
            <person name="Stieglmeier M."/>
            <person name="Klingl A."/>
            <person name="Woyke T."/>
            <person name="Ryan C.M."/>
            <person name="Banfield J.F."/>
        </authorList>
    </citation>
    <scope>NUCLEOTIDE SEQUENCE [LARGE SCALE GENOMIC DNA]</scope>
    <source>
        <strain evidence="13">CG11_big_fil_rev_8_21_14_0_20_37_11</strain>
    </source>
</reference>
<dbReference type="NCBIfam" id="TIGR01134">
    <property type="entry name" value="purF"/>
    <property type="match status" value="1"/>
</dbReference>
<dbReference type="CDD" id="cd06223">
    <property type="entry name" value="PRTases_typeI"/>
    <property type="match status" value="1"/>
</dbReference>
<keyword evidence="7" id="KW-0004">4Fe-4S</keyword>
<evidence type="ECO:0000256" key="9">
    <source>
        <dbReference type="PIRSR" id="PIRSR000485-1"/>
    </source>
</evidence>
<dbReference type="GO" id="GO:0051539">
    <property type="term" value="F:4 iron, 4 sulfur cluster binding"/>
    <property type="evidence" value="ECO:0007669"/>
    <property type="project" value="UniProtKB-KW"/>
</dbReference>
<comment type="function">
    <text evidence="7">Catalyzes the formation of phosphoribosylamine from phosphoribosylpyrophosphate (PRPP) and glutamine.</text>
</comment>
<feature type="binding site" evidence="7 10">
    <location>
        <position position="371"/>
    </location>
    <ligand>
        <name>Mg(2+)</name>
        <dbReference type="ChEBI" id="CHEBI:18420"/>
    </ligand>
</feature>
<feature type="binding site" evidence="7 11">
    <location>
        <position position="461"/>
    </location>
    <ligand>
        <name>[4Fe-4S] cluster</name>
        <dbReference type="ChEBI" id="CHEBI:49883"/>
    </ligand>
</feature>
<accession>A0A2H0NJ48</accession>
<gene>
    <name evidence="7" type="primary">purF</name>
    <name evidence="13" type="ORF">COV53_00800</name>
</gene>
<sequence length="482" mass="53769">MVKKNLKSEYHKLVDLKRQEALHDHCGIFGIYAPGEDVAKITYFALHSLQHRGQESAGMAVSDGRKLRGIRNLGLVTSVFNENNLSKLKGFIAIGHNRYSTTGSNTKDNIQPVILASKHKVFSLAHNGNVINAKMLNSQFKHMKRSASSDSEVITQAIYRAPGSKWREKIMNAAPHFIGAYSIIACSKKRMYAFRDPWGIRPLCLGRLKGYYVLASETCAFDTIGALFERDIKPGEIIEIYKNKINILGYIDNLGKKPSFCLFEYVYLARPDSILNNMLVHEARKKSGQILAKEAPVKADLVAAIPDSGTSAAIGYASALGIPFGEVMIKNRYIGRTFIQPEQHVRELGVKIKFNPMKQILEGKKIVIVDDSIVRGTTIKKIVEILKKNGAKEIHIRICSPPVKFPCYFGVDTPNKKNLIASEMRVKKIKKFIKADSLHYLSLSGLVEASGQGKNSLCTACFSGRYPIKIDTHFNKHILEDS</sequence>
<dbReference type="SUPFAM" id="SSF56235">
    <property type="entry name" value="N-terminal nucleophile aminohydrolases (Ntn hydrolases)"/>
    <property type="match status" value="1"/>
</dbReference>
<proteinExistence type="inferred from homology"/>
<comment type="cofactor">
    <cofactor evidence="7 11">
        <name>[4Fe-4S] cluster</name>
        <dbReference type="ChEBI" id="CHEBI:49883"/>
    </cofactor>
    <text evidence="7 11">Binds 1 [4Fe-4S] cluster per subunit.</text>
</comment>
<evidence type="ECO:0000256" key="4">
    <source>
        <dbReference type="ARBA" id="ARBA00022679"/>
    </source>
</evidence>
<dbReference type="GO" id="GO:0009113">
    <property type="term" value="P:purine nucleobase biosynthetic process"/>
    <property type="evidence" value="ECO:0007669"/>
    <property type="project" value="UniProtKB-UniRule"/>
</dbReference>
<protein>
    <recommendedName>
        <fullName evidence="7">Amidophosphoribosyltransferase</fullName>
        <shortName evidence="7">ATase</shortName>
        <ecNumber evidence="7">2.4.2.14</ecNumber>
    </recommendedName>
    <alternativeName>
        <fullName evidence="7">Glutamine phosphoribosylpyrophosphate amidotransferase</fullName>
        <shortName evidence="7">GPATase</shortName>
    </alternativeName>
</protein>
<keyword evidence="5 7" id="KW-0658">Purine biosynthesis</keyword>
<dbReference type="Gene3D" id="3.60.20.10">
    <property type="entry name" value="Glutamine Phosphoribosylpyrophosphate, subunit 1, domain 1"/>
    <property type="match status" value="1"/>
</dbReference>
<dbReference type="Gene3D" id="3.40.50.2020">
    <property type="match status" value="1"/>
</dbReference>
<dbReference type="PANTHER" id="PTHR11907">
    <property type="entry name" value="AMIDOPHOSPHORIBOSYLTRANSFERASE"/>
    <property type="match status" value="1"/>
</dbReference>
<feature type="binding site" evidence="7 10">
    <location>
        <position position="370"/>
    </location>
    <ligand>
        <name>Mg(2+)</name>
        <dbReference type="ChEBI" id="CHEBI:18420"/>
    </ligand>
</feature>
<feature type="active site" description="Nucleophile" evidence="7 9">
    <location>
        <position position="26"/>
    </location>
</feature>
<dbReference type="InterPro" id="IPR005854">
    <property type="entry name" value="PurF"/>
</dbReference>
<dbReference type="Pfam" id="PF13522">
    <property type="entry name" value="GATase_6"/>
    <property type="match status" value="1"/>
</dbReference>
<feature type="binding site" evidence="7 11">
    <location>
        <position position="407"/>
    </location>
    <ligand>
        <name>[4Fe-4S] cluster</name>
        <dbReference type="ChEBI" id="CHEBI:49883"/>
    </ligand>
</feature>
<dbReference type="PIRSF" id="PIRSF000485">
    <property type="entry name" value="Amd_phspho_trans"/>
    <property type="match status" value="1"/>
</dbReference>
<dbReference type="GO" id="GO:0004044">
    <property type="term" value="F:amidophosphoribosyltransferase activity"/>
    <property type="evidence" value="ECO:0007669"/>
    <property type="project" value="UniProtKB-UniRule"/>
</dbReference>
<evidence type="ECO:0000256" key="8">
    <source>
        <dbReference type="PIRNR" id="PIRNR000485"/>
    </source>
</evidence>
<dbReference type="GO" id="GO:0006189">
    <property type="term" value="P:'de novo' IMP biosynthetic process"/>
    <property type="evidence" value="ECO:0007669"/>
    <property type="project" value="UniProtKB-UniRule"/>
</dbReference>
<keyword evidence="6 7" id="KW-0315">Glutamine amidotransferase</keyword>
<dbReference type="InterPro" id="IPR017932">
    <property type="entry name" value="GATase_2_dom"/>
</dbReference>
<evidence type="ECO:0000256" key="11">
    <source>
        <dbReference type="PIRSR" id="PIRSR000485-3"/>
    </source>
</evidence>
<dbReference type="UniPathway" id="UPA00074">
    <property type="reaction ID" value="UER00124"/>
</dbReference>
<dbReference type="SUPFAM" id="SSF53271">
    <property type="entry name" value="PRTase-like"/>
    <property type="match status" value="1"/>
</dbReference>
<evidence type="ECO:0000256" key="10">
    <source>
        <dbReference type="PIRSR" id="PIRSR000485-2"/>
    </source>
</evidence>
<feature type="binding site" evidence="7 11">
    <location>
        <position position="458"/>
    </location>
    <ligand>
        <name>[4Fe-4S] cluster</name>
        <dbReference type="ChEBI" id="CHEBI:49883"/>
    </ligand>
</feature>
<feature type="domain" description="Glutamine amidotransferase type-2" evidence="12">
    <location>
        <begin position="26"/>
        <end position="243"/>
    </location>
</feature>
<keyword evidence="7 11" id="KW-0408">Iron</keyword>
<dbReference type="InterPro" id="IPR000836">
    <property type="entry name" value="PRTase_dom"/>
</dbReference>
<evidence type="ECO:0000313" key="14">
    <source>
        <dbReference type="Proteomes" id="UP000230707"/>
    </source>
</evidence>
<evidence type="ECO:0000259" key="12">
    <source>
        <dbReference type="PROSITE" id="PS51278"/>
    </source>
</evidence>
<dbReference type="Proteomes" id="UP000230707">
    <property type="component" value="Unassembled WGS sequence"/>
</dbReference>
<dbReference type="InterPro" id="IPR035584">
    <property type="entry name" value="PurF_N"/>
</dbReference>
<dbReference type="AlphaFoldDB" id="A0A2H0NJ48"/>
<dbReference type="InterPro" id="IPR029057">
    <property type="entry name" value="PRTase-like"/>
</dbReference>
<dbReference type="Pfam" id="PF00156">
    <property type="entry name" value="Pribosyltran"/>
    <property type="match status" value="1"/>
</dbReference>
<evidence type="ECO:0000256" key="7">
    <source>
        <dbReference type="HAMAP-Rule" id="MF_01931"/>
    </source>
</evidence>